<feature type="domain" description="Solute-binding protein family 3/N-terminal" evidence="6">
    <location>
        <begin position="43"/>
        <end position="273"/>
    </location>
</feature>
<dbReference type="SMART" id="SM00062">
    <property type="entry name" value="PBPb"/>
    <property type="match status" value="1"/>
</dbReference>
<comment type="caution">
    <text evidence="7">The sequence shown here is derived from an EMBL/GenBank/DDBJ whole genome shotgun (WGS) entry which is preliminary data.</text>
</comment>
<dbReference type="RefSeq" id="WP_188255755.1">
    <property type="nucleotide sequence ID" value="NZ_JABVCF010000008.1"/>
</dbReference>
<keyword evidence="3 5" id="KW-0732">Signal</keyword>
<keyword evidence="8" id="KW-1185">Reference proteome</keyword>
<dbReference type="SUPFAM" id="SSF53850">
    <property type="entry name" value="Periplasmic binding protein-like II"/>
    <property type="match status" value="1"/>
</dbReference>
<evidence type="ECO:0000313" key="7">
    <source>
        <dbReference type="EMBL" id="MBS3650207.1"/>
    </source>
</evidence>
<dbReference type="Gene3D" id="3.40.190.10">
    <property type="entry name" value="Periplasmic binding protein-like II"/>
    <property type="match status" value="2"/>
</dbReference>
<name>A0A942I2T9_9HYPH</name>
<organism evidence="7 8">
    <name type="scientific">Pseudaminobacter soli</name>
    <name type="common">ex Zhang et al. 2022</name>
    <dbReference type="NCBI Taxonomy" id="2831468"/>
    <lineage>
        <taxon>Bacteria</taxon>
        <taxon>Pseudomonadati</taxon>
        <taxon>Pseudomonadota</taxon>
        <taxon>Alphaproteobacteria</taxon>
        <taxon>Hyphomicrobiales</taxon>
        <taxon>Phyllobacteriaceae</taxon>
        <taxon>Pseudaminobacter</taxon>
    </lineage>
</organism>
<dbReference type="GO" id="GO:0030313">
    <property type="term" value="C:cell envelope"/>
    <property type="evidence" value="ECO:0007669"/>
    <property type="project" value="UniProtKB-SubCell"/>
</dbReference>
<dbReference type="Pfam" id="PF00497">
    <property type="entry name" value="SBP_bac_3"/>
    <property type="match status" value="1"/>
</dbReference>
<feature type="signal peptide" evidence="5">
    <location>
        <begin position="1"/>
        <end position="24"/>
    </location>
</feature>
<dbReference type="EMBL" id="JAGWCR010000008">
    <property type="protein sequence ID" value="MBS3650207.1"/>
    <property type="molecule type" value="Genomic_DNA"/>
</dbReference>
<dbReference type="PANTHER" id="PTHR35936:SF17">
    <property type="entry name" value="ARGININE-BINDING EXTRACELLULAR PROTEIN ARTP"/>
    <property type="match status" value="1"/>
</dbReference>
<evidence type="ECO:0000256" key="2">
    <source>
        <dbReference type="ARBA" id="ARBA00010333"/>
    </source>
</evidence>
<dbReference type="Proteomes" id="UP000680348">
    <property type="component" value="Unassembled WGS sequence"/>
</dbReference>
<dbReference type="InterPro" id="IPR001638">
    <property type="entry name" value="Solute-binding_3/MltF_N"/>
</dbReference>
<dbReference type="PROSITE" id="PS01039">
    <property type="entry name" value="SBP_BACTERIAL_3"/>
    <property type="match status" value="1"/>
</dbReference>
<comment type="subcellular location">
    <subcellularLocation>
        <location evidence="1">Cell envelope</location>
    </subcellularLocation>
</comment>
<sequence length="286" mass="30820">MKNRISLRSMFVATALALAGLNLAGMGVAAADPVWDRIESSGNIVCGAIPNDPVGSWVDRQTGQWEGYEIDLCRAIAADLSKEMGKEIKPEFRETGWKTVVLDLQSNKIDIWPGMSATPEREKALSMIGPMYGLAFCGVTGKSFQSEGTWESLNKPEVRIATVTGTSIETAFKKLAPNATHVTLSEYSEVTLAVQSGRADIMGADALRCLNVHKSASHAFGDIVFPTPIQSMGSSAGIIKAADRLAPWLKKWSEEKQASGEVKAIFVKVLNNAGFDTSVIPPEVQF</sequence>
<protein>
    <submittedName>
        <fullName evidence="7">Transporter substrate-binding domain-containing protein</fullName>
    </submittedName>
</protein>
<evidence type="ECO:0000256" key="4">
    <source>
        <dbReference type="RuleBase" id="RU003744"/>
    </source>
</evidence>
<gene>
    <name evidence="7" type="ORF">KEU06_16460</name>
</gene>
<evidence type="ECO:0000256" key="3">
    <source>
        <dbReference type="ARBA" id="ARBA00022729"/>
    </source>
</evidence>
<evidence type="ECO:0000256" key="1">
    <source>
        <dbReference type="ARBA" id="ARBA00004196"/>
    </source>
</evidence>
<accession>A0A942I2T9</accession>
<proteinExistence type="inferred from homology"/>
<evidence type="ECO:0000256" key="5">
    <source>
        <dbReference type="SAM" id="SignalP"/>
    </source>
</evidence>
<reference evidence="7" key="1">
    <citation type="submission" date="2021-04" db="EMBL/GenBank/DDBJ databases">
        <title>Pseudaminobacter soli sp. nov., isolated from paddy soil contaminated by heavy metals.</title>
        <authorList>
            <person name="Zhang K."/>
        </authorList>
    </citation>
    <scope>NUCLEOTIDE SEQUENCE</scope>
    <source>
        <strain evidence="7">19-2017</strain>
    </source>
</reference>
<dbReference type="InterPro" id="IPR018313">
    <property type="entry name" value="SBP_3_CS"/>
</dbReference>
<dbReference type="PANTHER" id="PTHR35936">
    <property type="entry name" value="MEMBRANE-BOUND LYTIC MUREIN TRANSGLYCOSYLASE F"/>
    <property type="match status" value="1"/>
</dbReference>
<dbReference type="AlphaFoldDB" id="A0A942I2T9"/>
<feature type="chain" id="PRO_5037544563" evidence="5">
    <location>
        <begin position="25"/>
        <end position="286"/>
    </location>
</feature>
<evidence type="ECO:0000259" key="6">
    <source>
        <dbReference type="SMART" id="SM00062"/>
    </source>
</evidence>
<evidence type="ECO:0000313" key="8">
    <source>
        <dbReference type="Proteomes" id="UP000680348"/>
    </source>
</evidence>
<comment type="similarity">
    <text evidence="2 4">Belongs to the bacterial solute-binding protein 3 family.</text>
</comment>